<keyword evidence="1" id="KW-0812">Transmembrane</keyword>
<accession>A0A0U1D3Q6</accession>
<dbReference type="Proteomes" id="UP000182227">
    <property type="component" value="Unassembled WGS sequence"/>
</dbReference>
<proteinExistence type="predicted"/>
<dbReference type="EMBL" id="CTEF01000001">
    <property type="protein sequence ID" value="CQD06555.1"/>
    <property type="molecule type" value="Genomic_DNA"/>
</dbReference>
<evidence type="ECO:0000313" key="3">
    <source>
        <dbReference type="Proteomes" id="UP000182227"/>
    </source>
</evidence>
<organism evidence="2 3">
    <name type="scientific">Mycolicibacterium conceptionense</name>
    <dbReference type="NCBI Taxonomy" id="451644"/>
    <lineage>
        <taxon>Bacteria</taxon>
        <taxon>Bacillati</taxon>
        <taxon>Actinomycetota</taxon>
        <taxon>Actinomycetes</taxon>
        <taxon>Mycobacteriales</taxon>
        <taxon>Mycobacteriaceae</taxon>
        <taxon>Mycolicibacterium</taxon>
    </lineage>
</organism>
<keyword evidence="1" id="KW-1133">Transmembrane helix</keyword>
<evidence type="ECO:0000256" key="1">
    <source>
        <dbReference type="SAM" id="Phobius"/>
    </source>
</evidence>
<dbReference type="AlphaFoldDB" id="A0A0U1D3Q6"/>
<keyword evidence="1" id="KW-0472">Membrane</keyword>
<name>A0A0U1D3Q6_9MYCO</name>
<feature type="transmembrane region" description="Helical" evidence="1">
    <location>
        <begin position="16"/>
        <end position="37"/>
    </location>
</feature>
<reference evidence="2 3" key="1">
    <citation type="submission" date="2015-03" db="EMBL/GenBank/DDBJ databases">
        <authorList>
            <person name="Murphy D."/>
        </authorList>
    </citation>
    <scope>NUCLEOTIDE SEQUENCE [LARGE SCALE GENOMIC DNA]</scope>
    <source>
        <strain evidence="2 3">D16</strain>
    </source>
</reference>
<sequence>MTPTVYPPTDSAPRRIAFGGAAVCVALTVLTAVTLAANRLRRRGYDAGDHVPHD</sequence>
<evidence type="ECO:0000313" key="2">
    <source>
        <dbReference type="EMBL" id="CQD06555.1"/>
    </source>
</evidence>
<gene>
    <name evidence="2" type="ORF">BN970_01215</name>
</gene>
<protein>
    <submittedName>
        <fullName evidence="2">Uncharacterized protein</fullName>
    </submittedName>
</protein>